<protein>
    <submittedName>
        <fullName evidence="1">Uncharacterized protein</fullName>
    </submittedName>
</protein>
<gene>
    <name evidence="1" type="ORF">MLD38_039442</name>
</gene>
<accession>A0ACB9L4E8</accession>
<sequence>MATVADAKPTVEPGGAPPAQAVEESLSGAGTEDATKESSTPSFFRNTEPMREEQVQNAVKFLSHPKVRGSPVIYRRSFLERKGLTKEEIDEAFRRVPDPAPSAAAPATSTEAQIKSTPANPAPSTQALPLASAASGGVLSPVTVISRPKFLWTHAVFAIGALALSGAGTAVLFKNTFIPRLKSWIRKIVSEDNANKTSSRPSPAEEATAAAKAAATAAAEVARASQEMLAFKLEEKKYFSDLINLLDIQLKEIKSTNNAIRKKEGLANPSNAISAFHQEDYRDWMANSRPNSNGKADHISGSVRPTLPPMLRQHSGQPHPESYMEDVNDSPPDPNHPMSSYRVAPRAKPWEVGQSQNSTGFAHQSLPNVGGSNYYRVENGVSSRTNGGNSGSWWGKKNVRIAELDQDDEMKTGTYGTQFSGGQPVRSTWVPPQPPPIAMPEAVEAIRRPKSTAQKELTDDQLMPRSSEVSEELQQVMKFSEVGGPVDPDSLATQTNISSEFLEEQEHS</sequence>
<keyword evidence="2" id="KW-1185">Reference proteome</keyword>
<evidence type="ECO:0000313" key="1">
    <source>
        <dbReference type="EMBL" id="KAI4303853.1"/>
    </source>
</evidence>
<organism evidence="1 2">
    <name type="scientific">Melastoma candidum</name>
    <dbReference type="NCBI Taxonomy" id="119954"/>
    <lineage>
        <taxon>Eukaryota</taxon>
        <taxon>Viridiplantae</taxon>
        <taxon>Streptophyta</taxon>
        <taxon>Embryophyta</taxon>
        <taxon>Tracheophyta</taxon>
        <taxon>Spermatophyta</taxon>
        <taxon>Magnoliopsida</taxon>
        <taxon>eudicotyledons</taxon>
        <taxon>Gunneridae</taxon>
        <taxon>Pentapetalae</taxon>
        <taxon>rosids</taxon>
        <taxon>malvids</taxon>
        <taxon>Myrtales</taxon>
        <taxon>Melastomataceae</taxon>
        <taxon>Melastomatoideae</taxon>
        <taxon>Melastomateae</taxon>
        <taxon>Melastoma</taxon>
    </lineage>
</organism>
<dbReference type="EMBL" id="CM042891">
    <property type="protein sequence ID" value="KAI4303853.1"/>
    <property type="molecule type" value="Genomic_DNA"/>
</dbReference>
<dbReference type="Proteomes" id="UP001057402">
    <property type="component" value="Chromosome 12"/>
</dbReference>
<comment type="caution">
    <text evidence="1">The sequence shown here is derived from an EMBL/GenBank/DDBJ whole genome shotgun (WGS) entry which is preliminary data.</text>
</comment>
<evidence type="ECO:0000313" key="2">
    <source>
        <dbReference type="Proteomes" id="UP001057402"/>
    </source>
</evidence>
<proteinExistence type="predicted"/>
<reference evidence="2" key="1">
    <citation type="journal article" date="2023" name="Front. Plant Sci.">
        <title>Chromosomal-level genome assembly of Melastoma candidum provides insights into trichome evolution.</title>
        <authorList>
            <person name="Zhong Y."/>
            <person name="Wu W."/>
            <person name="Sun C."/>
            <person name="Zou P."/>
            <person name="Liu Y."/>
            <person name="Dai S."/>
            <person name="Zhou R."/>
        </authorList>
    </citation>
    <scope>NUCLEOTIDE SEQUENCE [LARGE SCALE GENOMIC DNA]</scope>
</reference>
<name>A0ACB9L4E8_9MYRT</name>